<name>A0AA38MTK8_9CUCU</name>
<sequence>MLRTNGNEVLRNIYTSMDPVKRIRNRTRQDHNNNDGEEPFRQYTIFPVTEIDCLSLKIDRGMTFSNHLSKVCPKAVKTVKTVSTLLRNIGEAGSNKRRILAYTTQSVITYGAPVWVETLGKQGNKEQVLAVQRQMALRVAKVYRTTEGMAGMVMLALYQYN</sequence>
<evidence type="ECO:0000313" key="1">
    <source>
        <dbReference type="EMBL" id="KAJ3666786.1"/>
    </source>
</evidence>
<proteinExistence type="predicted"/>
<protein>
    <recommendedName>
        <fullName evidence="3">Reverse transcriptase domain-containing protein</fullName>
    </recommendedName>
</protein>
<reference evidence="1" key="1">
    <citation type="journal article" date="2023" name="G3 (Bethesda)">
        <title>Whole genome assemblies of Zophobas morio and Tenebrio molitor.</title>
        <authorList>
            <person name="Kaur S."/>
            <person name="Stinson S.A."/>
            <person name="diCenzo G.C."/>
        </authorList>
    </citation>
    <scope>NUCLEOTIDE SEQUENCE</scope>
    <source>
        <strain evidence="1">QUZm001</strain>
    </source>
</reference>
<dbReference type="AlphaFoldDB" id="A0AA38MTK8"/>
<organism evidence="1 2">
    <name type="scientific">Zophobas morio</name>
    <dbReference type="NCBI Taxonomy" id="2755281"/>
    <lineage>
        <taxon>Eukaryota</taxon>
        <taxon>Metazoa</taxon>
        <taxon>Ecdysozoa</taxon>
        <taxon>Arthropoda</taxon>
        <taxon>Hexapoda</taxon>
        <taxon>Insecta</taxon>
        <taxon>Pterygota</taxon>
        <taxon>Neoptera</taxon>
        <taxon>Endopterygota</taxon>
        <taxon>Coleoptera</taxon>
        <taxon>Polyphaga</taxon>
        <taxon>Cucujiformia</taxon>
        <taxon>Tenebrionidae</taxon>
        <taxon>Zophobas</taxon>
    </lineage>
</organism>
<dbReference type="Proteomes" id="UP001168821">
    <property type="component" value="Unassembled WGS sequence"/>
</dbReference>
<evidence type="ECO:0008006" key="3">
    <source>
        <dbReference type="Google" id="ProtNLM"/>
    </source>
</evidence>
<keyword evidence="2" id="KW-1185">Reference proteome</keyword>
<accession>A0AA38MTK8</accession>
<gene>
    <name evidence="1" type="ORF">Zmor_002217</name>
</gene>
<dbReference type="EMBL" id="JALNTZ010000001">
    <property type="protein sequence ID" value="KAJ3666786.1"/>
    <property type="molecule type" value="Genomic_DNA"/>
</dbReference>
<comment type="caution">
    <text evidence="1">The sequence shown here is derived from an EMBL/GenBank/DDBJ whole genome shotgun (WGS) entry which is preliminary data.</text>
</comment>
<evidence type="ECO:0000313" key="2">
    <source>
        <dbReference type="Proteomes" id="UP001168821"/>
    </source>
</evidence>